<dbReference type="SMART" id="SM00642">
    <property type="entry name" value="Aamy"/>
    <property type="match status" value="1"/>
</dbReference>
<proteinExistence type="inferred from homology"/>
<dbReference type="EMBL" id="SDOZ01000002">
    <property type="protein sequence ID" value="RXZ62117.1"/>
    <property type="molecule type" value="Genomic_DNA"/>
</dbReference>
<protein>
    <submittedName>
        <fullName evidence="5">Alpha-glycosidase</fullName>
    </submittedName>
</protein>
<dbReference type="Gene3D" id="3.20.20.80">
    <property type="entry name" value="Glycosidases"/>
    <property type="match status" value="1"/>
</dbReference>
<dbReference type="CDD" id="cd02857">
    <property type="entry name" value="E_set_CDase_PDE_N"/>
    <property type="match status" value="1"/>
</dbReference>
<dbReference type="InterPro" id="IPR017853">
    <property type="entry name" value="GH"/>
</dbReference>
<dbReference type="Gene3D" id="2.60.40.10">
    <property type="entry name" value="Immunoglobulins"/>
    <property type="match status" value="1"/>
</dbReference>
<dbReference type="InterPro" id="IPR014756">
    <property type="entry name" value="Ig_E-set"/>
</dbReference>
<dbReference type="Pfam" id="PF00128">
    <property type="entry name" value="Alpha-amylase"/>
    <property type="match status" value="1"/>
</dbReference>
<dbReference type="GO" id="GO:0004553">
    <property type="term" value="F:hydrolase activity, hydrolyzing O-glycosyl compounds"/>
    <property type="evidence" value="ECO:0007669"/>
    <property type="project" value="InterPro"/>
</dbReference>
<evidence type="ECO:0000256" key="3">
    <source>
        <dbReference type="ARBA" id="ARBA00023295"/>
    </source>
</evidence>
<dbReference type="InterPro" id="IPR006047">
    <property type="entry name" value="GH13_cat_dom"/>
</dbReference>
<name>A0A4Q2KDP4_9FIRM</name>
<evidence type="ECO:0000256" key="1">
    <source>
        <dbReference type="ARBA" id="ARBA00008061"/>
    </source>
</evidence>
<dbReference type="SUPFAM" id="SSF51445">
    <property type="entry name" value="(Trans)glycosidases"/>
    <property type="match status" value="1"/>
</dbReference>
<comment type="similarity">
    <text evidence="1">Belongs to the glycosyl hydrolase 13 family.</text>
</comment>
<dbReference type="PANTHER" id="PTHR10357:SF210">
    <property type="entry name" value="MALTODEXTRIN GLUCOSIDASE"/>
    <property type="match status" value="1"/>
</dbReference>
<evidence type="ECO:0000313" key="5">
    <source>
        <dbReference type="EMBL" id="RXZ62117.1"/>
    </source>
</evidence>
<dbReference type="GO" id="GO:0005975">
    <property type="term" value="P:carbohydrate metabolic process"/>
    <property type="evidence" value="ECO:0007669"/>
    <property type="project" value="InterPro"/>
</dbReference>
<evidence type="ECO:0000256" key="2">
    <source>
        <dbReference type="ARBA" id="ARBA00022801"/>
    </source>
</evidence>
<dbReference type="AlphaFoldDB" id="A0A4Q2KDP4"/>
<dbReference type="Gene3D" id="3.90.400.10">
    <property type="entry name" value="Oligo-1,6-glucosidase, Domain 2"/>
    <property type="match status" value="1"/>
</dbReference>
<dbReference type="OrthoDB" id="9805159at2"/>
<keyword evidence="3 5" id="KW-0326">Glycosidase</keyword>
<accession>A0A4Q2KDP4</accession>
<dbReference type="InterPro" id="IPR004185">
    <property type="entry name" value="Glyco_hydro_13_lg-like_dom"/>
</dbReference>
<dbReference type="InterPro" id="IPR045857">
    <property type="entry name" value="O16G_dom_2"/>
</dbReference>
<evidence type="ECO:0000313" key="6">
    <source>
        <dbReference type="Proteomes" id="UP000291269"/>
    </source>
</evidence>
<keyword evidence="6" id="KW-1185">Reference proteome</keyword>
<dbReference type="CDD" id="cd11338">
    <property type="entry name" value="AmyAc_CMD"/>
    <property type="match status" value="1"/>
</dbReference>
<dbReference type="PANTHER" id="PTHR10357">
    <property type="entry name" value="ALPHA-AMYLASE FAMILY MEMBER"/>
    <property type="match status" value="1"/>
</dbReference>
<organism evidence="5 6">
    <name type="scientific">Candidatus Borkfalkia ceftriaxoniphila</name>
    <dbReference type="NCBI Taxonomy" id="2508949"/>
    <lineage>
        <taxon>Bacteria</taxon>
        <taxon>Bacillati</taxon>
        <taxon>Bacillota</taxon>
        <taxon>Clostridia</taxon>
        <taxon>Christensenellales</taxon>
        <taxon>Christensenellaceae</taxon>
        <taxon>Candidatus Borkfalkia</taxon>
    </lineage>
</organism>
<sequence length="556" mass="64695">MLEQALYHKPETEYCYPISENTIAMRLRASKTDVLQVDVVYGGKYDFYEKRQRARMRLSYTDRLYNYFTAELTLSDVRLVYVFELKEGDRICYFSEDGLTEKYDYHFNFYNAFQFAYINAADVHRQVEWMKNARFYQIFIDRFARGNFDKDDRYINLEWGTVPGPKSYAGGDLRGVTENLGYIAGLGANAIYLTPFFRSVSNHKYDIEDYFTVDGMFGDEEDIRKLVTSAHERGMRVVMDAVFNHVSARCRQFADVAEKGKNSPYFDWFIIHGDKIDREKVNYECFASCDYMPKWNTSNEAVQEYLIGVGLYWLQKYDIDGWRLDVSDEVSHAFWRKFRDAVKKIKPECAIIGENWHDANAYLKGDQYDSIMNYAFTKACLDFFVLKSADAKAFAEKLNALLMRNTDTVNCMMLNLLDSHDTHRFLTEAGGDVRKLESALAVLYLFVGVPCIYYGTEIGMEGGYDPDCRRTMDWEKARKGSSLTQLVRALAGLKERRKCLHRNEFRAYAEGEAFVMERGELRLVVNGGETPLPLRKNICTNAEGRLRSFEFMIEEI</sequence>
<dbReference type="InterPro" id="IPR013783">
    <property type="entry name" value="Ig-like_fold"/>
</dbReference>
<dbReference type="SUPFAM" id="SSF81296">
    <property type="entry name" value="E set domains"/>
    <property type="match status" value="1"/>
</dbReference>
<feature type="domain" description="Glycosyl hydrolase family 13 catalytic" evidence="4">
    <location>
        <begin position="137"/>
        <end position="494"/>
    </location>
</feature>
<comment type="caution">
    <text evidence="5">The sequence shown here is derived from an EMBL/GenBank/DDBJ whole genome shotgun (WGS) entry which is preliminary data.</text>
</comment>
<evidence type="ECO:0000259" key="4">
    <source>
        <dbReference type="SMART" id="SM00642"/>
    </source>
</evidence>
<dbReference type="Proteomes" id="UP000291269">
    <property type="component" value="Unassembled WGS sequence"/>
</dbReference>
<dbReference type="Pfam" id="PF02903">
    <property type="entry name" value="Alpha-amylase_N"/>
    <property type="match status" value="1"/>
</dbReference>
<keyword evidence="2" id="KW-0378">Hydrolase</keyword>
<gene>
    <name evidence="5" type="ORF">ESZ91_06910</name>
</gene>
<dbReference type="RefSeq" id="WP_129225495.1">
    <property type="nucleotide sequence ID" value="NZ_SDOZ01000002.1"/>
</dbReference>
<reference evidence="5 6" key="1">
    <citation type="journal article" date="2019" name="Gut">
        <title>Antibiotics-induced monodominance of a novel gut bacterial order.</title>
        <authorList>
            <person name="Hildebrand F."/>
            <person name="Moitinho-Silva L."/>
            <person name="Blasche S."/>
            <person name="Jahn M.T."/>
            <person name="Gossmann T.I."/>
            <person name="Heuerta-Cepas J."/>
            <person name="Hercog R."/>
            <person name="Luetge M."/>
            <person name="Bahram M."/>
            <person name="Pryszlak A."/>
            <person name="Alves R.J."/>
            <person name="Waszak S.M."/>
            <person name="Zhu A."/>
            <person name="Ye L."/>
            <person name="Costea P.I."/>
            <person name="Aalvink S."/>
            <person name="Belzer C."/>
            <person name="Forslund S.K."/>
            <person name="Sunagawa S."/>
            <person name="Hentschel U."/>
            <person name="Merten C."/>
            <person name="Patil K.R."/>
            <person name="Benes V."/>
            <person name="Bork P."/>
        </authorList>
    </citation>
    <scope>NUCLEOTIDE SEQUENCE [LARGE SCALE GENOMIC DNA]</scope>
    <source>
        <strain evidence="5 6">HDS1380</strain>
    </source>
</reference>